<dbReference type="GO" id="GO:0047355">
    <property type="term" value="F:CDP-glycerol glycerophosphotransferase activity"/>
    <property type="evidence" value="ECO:0007669"/>
    <property type="project" value="InterPro"/>
</dbReference>
<keyword evidence="1" id="KW-0808">Transferase</keyword>
<accession>A0A1H9T5W8</accession>
<reference evidence="2" key="1">
    <citation type="submission" date="2016-10" db="EMBL/GenBank/DDBJ databases">
        <authorList>
            <person name="Varghese N."/>
            <person name="Submissions S."/>
        </authorList>
    </citation>
    <scope>NUCLEOTIDE SEQUENCE [LARGE SCALE GENOMIC DNA]</scope>
    <source>
        <strain evidence="2">S1b</strain>
    </source>
</reference>
<proteinExistence type="predicted"/>
<organism evidence="1 2">
    <name type="scientific">Lachnobacterium bovis</name>
    <dbReference type="NCBI Taxonomy" id="140626"/>
    <lineage>
        <taxon>Bacteria</taxon>
        <taxon>Bacillati</taxon>
        <taxon>Bacillota</taxon>
        <taxon>Clostridia</taxon>
        <taxon>Lachnospirales</taxon>
        <taxon>Lachnospiraceae</taxon>
        <taxon>Lachnobacterium</taxon>
    </lineage>
</organism>
<evidence type="ECO:0000313" key="1">
    <source>
        <dbReference type="EMBL" id="SER92571.1"/>
    </source>
</evidence>
<dbReference type="AlphaFoldDB" id="A0A1H9T5W8"/>
<sequence length="483" mass="57667">MENFNEKMERLLEELIEGVENGVFSTYENDLSQYRWEHLMALYLLSPILEGGSEYHRKIYDVVINSALFHIRRKAQKGEIIKVLFLCYSAAQWPAGEVYKRLKEDSRYDVKVMVPFLEDRDNEGSIDIYKQTSEWFKDNGYDVIEGYDLENNKVISLEEINYVPDVLYMVTTWYEAMPKEQQFLMLSLNTIVGFIDYGIKIIDNENHTYMEQYLYTKNLTNVCWRVYCNLVYEVEKFKEYNILKGINTVFSGYPKMDYFYKKLNFSEEEIKKIWKIPQNKKINEVKKIIIAPHFSVGDDVVLKFSTFKSNMWYWIYLMKKYANISFVFKPHPNLRTAAVNEKIFNTYEEYDDYIKKIDSLPNAKVVTESSYLEYFATSDSLIFDSCSFLAEYMYVKKPALFLRRKEQNFLQLGQKVLETYYEANGEDYYAIENFIKDVVLGEKDTLKEKRQKIFNEYFDYKKINKKLASETICDDLNFTIFER</sequence>
<dbReference type="EMBL" id="FOGW01000014">
    <property type="protein sequence ID" value="SER92571.1"/>
    <property type="molecule type" value="Genomic_DNA"/>
</dbReference>
<dbReference type="InterPro" id="IPR043148">
    <property type="entry name" value="TagF_C"/>
</dbReference>
<dbReference type="InterPro" id="IPR007554">
    <property type="entry name" value="Glycerophosphate_synth"/>
</dbReference>
<dbReference type="Pfam" id="PF04464">
    <property type="entry name" value="Glyphos_transf"/>
    <property type="match status" value="1"/>
</dbReference>
<dbReference type="Gene3D" id="3.40.50.12580">
    <property type="match status" value="1"/>
</dbReference>
<protein>
    <submittedName>
        <fullName evidence="1">CDP-Glycerol:Poly(Glycerophosphate) glycerophosphotransferase</fullName>
    </submittedName>
</protein>
<keyword evidence="2" id="KW-1185">Reference proteome</keyword>
<gene>
    <name evidence="1" type="ORF">SAMN02910429_01500</name>
</gene>
<dbReference type="SUPFAM" id="SSF53756">
    <property type="entry name" value="UDP-Glycosyltransferase/glycogen phosphorylase"/>
    <property type="match status" value="1"/>
</dbReference>
<dbReference type="GO" id="GO:0016020">
    <property type="term" value="C:membrane"/>
    <property type="evidence" value="ECO:0007669"/>
    <property type="project" value="InterPro"/>
</dbReference>
<dbReference type="Proteomes" id="UP000182471">
    <property type="component" value="Unassembled WGS sequence"/>
</dbReference>
<name>A0A1H9T5W8_9FIRM</name>
<evidence type="ECO:0000313" key="2">
    <source>
        <dbReference type="Proteomes" id="UP000182471"/>
    </source>
</evidence>
<dbReference type="RefSeq" id="WP_074730688.1">
    <property type="nucleotide sequence ID" value="NZ_FOGW01000014.1"/>
</dbReference>